<comment type="caution">
    <text evidence="1">The sequence shown here is derived from an EMBL/GenBank/DDBJ whole genome shotgun (WGS) entry which is preliminary data.</text>
</comment>
<accession>A0ABD2UD95</accession>
<gene>
    <name evidence="1" type="ORF">AABB24_010800</name>
</gene>
<dbReference type="EMBL" id="JBJKTR010000006">
    <property type="protein sequence ID" value="KAL3365862.1"/>
    <property type="molecule type" value="Genomic_DNA"/>
</dbReference>
<sequence>LLFLFNNERCFPIPEKFLLFQKKCLQFPPSPCLFRPLPSRSAMNRRKTTISDGFQHHLNLHHLTTSPPSPGVLHPHAPSLFRPIKFGHKLPENNNIQRYLALCLLHYPFSDEKRHLMPPIPYPNGLKI</sequence>
<dbReference type="AlphaFoldDB" id="A0ABD2UD95"/>
<keyword evidence="2" id="KW-1185">Reference proteome</keyword>
<feature type="non-terminal residue" evidence="1">
    <location>
        <position position="1"/>
    </location>
</feature>
<organism evidence="1 2">
    <name type="scientific">Solanum stoloniferum</name>
    <dbReference type="NCBI Taxonomy" id="62892"/>
    <lineage>
        <taxon>Eukaryota</taxon>
        <taxon>Viridiplantae</taxon>
        <taxon>Streptophyta</taxon>
        <taxon>Embryophyta</taxon>
        <taxon>Tracheophyta</taxon>
        <taxon>Spermatophyta</taxon>
        <taxon>Magnoliopsida</taxon>
        <taxon>eudicotyledons</taxon>
        <taxon>Gunneridae</taxon>
        <taxon>Pentapetalae</taxon>
        <taxon>asterids</taxon>
        <taxon>lamiids</taxon>
        <taxon>Solanales</taxon>
        <taxon>Solanaceae</taxon>
        <taxon>Solanoideae</taxon>
        <taxon>Solaneae</taxon>
        <taxon>Solanum</taxon>
    </lineage>
</organism>
<dbReference type="EMBL" id="JBJKTR010000006">
    <property type="protein sequence ID" value="KAL3365861.1"/>
    <property type="molecule type" value="Genomic_DNA"/>
</dbReference>
<reference evidence="1 2" key="1">
    <citation type="submission" date="2024-05" db="EMBL/GenBank/DDBJ databases">
        <title>De novo assembly of an allotetraploid wild potato.</title>
        <authorList>
            <person name="Hosaka A.J."/>
        </authorList>
    </citation>
    <scope>NUCLEOTIDE SEQUENCE [LARGE SCALE GENOMIC DNA]</scope>
    <source>
        <tissue evidence="1">Young leaves</tissue>
    </source>
</reference>
<evidence type="ECO:0000313" key="1">
    <source>
        <dbReference type="EMBL" id="KAL3365862.1"/>
    </source>
</evidence>
<evidence type="ECO:0000313" key="2">
    <source>
        <dbReference type="Proteomes" id="UP001627284"/>
    </source>
</evidence>
<proteinExistence type="predicted"/>
<dbReference type="Proteomes" id="UP001627284">
    <property type="component" value="Unassembled WGS sequence"/>
</dbReference>
<name>A0ABD2UD95_9SOLN</name>
<protein>
    <submittedName>
        <fullName evidence="1">Uncharacterized protein</fullName>
    </submittedName>
</protein>